<evidence type="ECO:0000259" key="2">
    <source>
        <dbReference type="Pfam" id="PF22936"/>
    </source>
</evidence>
<dbReference type="GO" id="GO:0003676">
    <property type="term" value="F:nucleic acid binding"/>
    <property type="evidence" value="ECO:0007669"/>
    <property type="project" value="InterPro"/>
</dbReference>
<evidence type="ECO:0000313" key="4">
    <source>
        <dbReference type="Proteomes" id="UP000321947"/>
    </source>
</evidence>
<sequence>MGSNDNAMGYVDPDDEANFAAENEASENAGAGESKLFMVNVPSDQKAAEVWFIDSGYSNHMTGLKPIFKELNEGEKLKVKLRNDNELQVEGKDTVGIETRHGKRVLTNVQYVPDIGYNLLSVGQLMDSVHSILFNDDAYLIKDKQTRRVMGKVKMTQRKMFPLEVTNMKNFTLIATATATTICTAKNDWSYDIYENKSETFEKFKHFKAKVEKQSGMELTMSYTPEKNGVVERKNWIVVEMARNMLQVVMNKTPFEAWCSKKPNTKFAVDGSLKKHKAQLVAKGYAQQHEVYVGQPKGFVKEGSEEKVYKLTKALYRLNQALRAWYSKIDSSSKSFVTKFKSHMKNEFEMMDLVITSMNLNEKLQQNDGAEMADPQFMQRPSRDHFGAAMWVMHYIARTMEYGIWRSVSANVFTLGSRVITWNSKKQAMVALSSQ</sequence>
<dbReference type="Pfam" id="PF22936">
    <property type="entry name" value="Pol_BBD"/>
    <property type="match status" value="1"/>
</dbReference>
<dbReference type="AlphaFoldDB" id="A0A5D3C2T4"/>
<evidence type="ECO:0000313" key="3">
    <source>
        <dbReference type="EMBL" id="TYK05695.1"/>
    </source>
</evidence>
<gene>
    <name evidence="3" type="ORF">E5676_scaffold98G001740</name>
</gene>
<dbReference type="SUPFAM" id="SSF53098">
    <property type="entry name" value="Ribonuclease H-like"/>
    <property type="match status" value="1"/>
</dbReference>
<proteinExistence type="predicted"/>
<dbReference type="InterPro" id="IPR036397">
    <property type="entry name" value="RNaseH_sf"/>
</dbReference>
<dbReference type="EMBL" id="SSTD01013776">
    <property type="protein sequence ID" value="TYK05695.1"/>
    <property type="molecule type" value="Genomic_DNA"/>
</dbReference>
<dbReference type="Gene3D" id="3.30.420.10">
    <property type="entry name" value="Ribonuclease H-like superfamily/Ribonuclease H"/>
    <property type="match status" value="1"/>
</dbReference>
<feature type="domain" description="Reverse transcriptase Ty1/copia-type" evidence="1">
    <location>
        <begin position="289"/>
        <end position="331"/>
    </location>
</feature>
<name>A0A5D3C2T4_CUCMM</name>
<organism evidence="3 4">
    <name type="scientific">Cucumis melo var. makuwa</name>
    <name type="common">Oriental melon</name>
    <dbReference type="NCBI Taxonomy" id="1194695"/>
    <lineage>
        <taxon>Eukaryota</taxon>
        <taxon>Viridiplantae</taxon>
        <taxon>Streptophyta</taxon>
        <taxon>Embryophyta</taxon>
        <taxon>Tracheophyta</taxon>
        <taxon>Spermatophyta</taxon>
        <taxon>Magnoliopsida</taxon>
        <taxon>eudicotyledons</taxon>
        <taxon>Gunneridae</taxon>
        <taxon>Pentapetalae</taxon>
        <taxon>rosids</taxon>
        <taxon>fabids</taxon>
        <taxon>Cucurbitales</taxon>
        <taxon>Cucurbitaceae</taxon>
        <taxon>Benincaseae</taxon>
        <taxon>Cucumis</taxon>
    </lineage>
</organism>
<dbReference type="InterPro" id="IPR013103">
    <property type="entry name" value="RVT_2"/>
</dbReference>
<dbReference type="InterPro" id="IPR054722">
    <property type="entry name" value="PolX-like_BBD"/>
</dbReference>
<dbReference type="InterPro" id="IPR012337">
    <property type="entry name" value="RNaseH-like_sf"/>
</dbReference>
<dbReference type="Pfam" id="PF07727">
    <property type="entry name" value="RVT_2"/>
    <property type="match status" value="1"/>
</dbReference>
<protein>
    <submittedName>
        <fullName evidence="3">Putative mitochondrial protein</fullName>
    </submittedName>
</protein>
<feature type="domain" description="Retrovirus-related Pol polyprotein from transposon TNT 1-94-like beta-barrel" evidence="2">
    <location>
        <begin position="51"/>
        <end position="127"/>
    </location>
</feature>
<comment type="caution">
    <text evidence="3">The sequence shown here is derived from an EMBL/GenBank/DDBJ whole genome shotgun (WGS) entry which is preliminary data.</text>
</comment>
<reference evidence="3 4" key="1">
    <citation type="submission" date="2019-08" db="EMBL/GenBank/DDBJ databases">
        <title>Draft genome sequences of two oriental melons (Cucumis melo L. var makuwa).</title>
        <authorList>
            <person name="Kwon S.-Y."/>
        </authorList>
    </citation>
    <scope>NUCLEOTIDE SEQUENCE [LARGE SCALE GENOMIC DNA]</scope>
    <source>
        <strain evidence="4">cv. Chang Bougi</strain>
        <tissue evidence="3">Leaf</tissue>
    </source>
</reference>
<dbReference type="Proteomes" id="UP000321947">
    <property type="component" value="Unassembled WGS sequence"/>
</dbReference>
<evidence type="ECO:0000259" key="1">
    <source>
        <dbReference type="Pfam" id="PF07727"/>
    </source>
</evidence>
<accession>A0A5D3C2T4</accession>